<keyword evidence="1 6" id="KW-0489">Methyltransferase</keyword>
<gene>
    <name evidence="10" type="ORF">RRG08_062249</name>
</gene>
<dbReference type="CDD" id="cd02440">
    <property type="entry name" value="AdoMet_MTases"/>
    <property type="match status" value="1"/>
</dbReference>
<evidence type="ECO:0000256" key="5">
    <source>
        <dbReference type="ARBA" id="ARBA00042685"/>
    </source>
</evidence>
<evidence type="ECO:0000259" key="9">
    <source>
        <dbReference type="Pfam" id="PF22528"/>
    </source>
</evidence>
<evidence type="ECO:0000256" key="6">
    <source>
        <dbReference type="PROSITE-ProRule" id="PRU01015"/>
    </source>
</evidence>
<proteinExistence type="predicted"/>
<dbReference type="Proteomes" id="UP001283361">
    <property type="component" value="Unassembled WGS sequence"/>
</dbReference>
<dbReference type="InterPro" id="IPR055135">
    <property type="entry name" value="PRMT_dom"/>
</dbReference>
<dbReference type="Gene3D" id="2.70.160.11">
    <property type="entry name" value="Hnrnp arginine n-methyltransferase1"/>
    <property type="match status" value="1"/>
</dbReference>
<dbReference type="AlphaFoldDB" id="A0AAE0YGI3"/>
<dbReference type="GO" id="GO:0016274">
    <property type="term" value="F:protein-arginine N-methyltransferase activity"/>
    <property type="evidence" value="ECO:0007669"/>
    <property type="project" value="InterPro"/>
</dbReference>
<evidence type="ECO:0000256" key="3">
    <source>
        <dbReference type="ARBA" id="ARBA00022691"/>
    </source>
</evidence>
<keyword evidence="2 6" id="KW-0808">Transferase</keyword>
<evidence type="ECO:0000256" key="2">
    <source>
        <dbReference type="ARBA" id="ARBA00022679"/>
    </source>
</evidence>
<dbReference type="GO" id="GO:0042054">
    <property type="term" value="F:histone methyltransferase activity"/>
    <property type="evidence" value="ECO:0007669"/>
    <property type="project" value="TreeGrafter"/>
</dbReference>
<name>A0AAE0YGI3_9GAST</name>
<dbReference type="Pfam" id="PF22528">
    <property type="entry name" value="PRMT_C"/>
    <property type="match status" value="1"/>
</dbReference>
<dbReference type="Gene3D" id="3.40.50.150">
    <property type="entry name" value="Vaccinia Virus protein VP39"/>
    <property type="match status" value="1"/>
</dbReference>
<feature type="domain" description="Ribosomal RNA methyltransferase FtsJ" evidence="8">
    <location>
        <begin position="165"/>
        <end position="241"/>
    </location>
</feature>
<comment type="caution">
    <text evidence="10">The sequence shown here is derived from an EMBL/GenBank/DDBJ whole genome shotgun (WGS) entry which is preliminary data.</text>
</comment>
<dbReference type="PROSITE" id="PS51678">
    <property type="entry name" value="SAM_MT_PRMT"/>
    <property type="match status" value="1"/>
</dbReference>
<dbReference type="InterPro" id="IPR025799">
    <property type="entry name" value="Arg_MeTrfase"/>
</dbReference>
<evidence type="ECO:0000256" key="1">
    <source>
        <dbReference type="ARBA" id="ARBA00022603"/>
    </source>
</evidence>
<dbReference type="PANTHER" id="PTHR11006">
    <property type="entry name" value="PROTEIN ARGININE N-METHYLTRANSFERASE"/>
    <property type="match status" value="1"/>
</dbReference>
<dbReference type="PANTHER" id="PTHR11006:SF73">
    <property type="entry name" value="PROTEIN ARGININE N-METHYLTRANSFERASE 6"/>
    <property type="match status" value="1"/>
</dbReference>
<organism evidence="10 11">
    <name type="scientific">Elysia crispata</name>
    <name type="common">lettuce slug</name>
    <dbReference type="NCBI Taxonomy" id="231223"/>
    <lineage>
        <taxon>Eukaryota</taxon>
        <taxon>Metazoa</taxon>
        <taxon>Spiralia</taxon>
        <taxon>Lophotrochozoa</taxon>
        <taxon>Mollusca</taxon>
        <taxon>Gastropoda</taxon>
        <taxon>Heterobranchia</taxon>
        <taxon>Euthyneura</taxon>
        <taxon>Panpulmonata</taxon>
        <taxon>Sacoglossa</taxon>
        <taxon>Placobranchoidea</taxon>
        <taxon>Plakobranchidae</taxon>
        <taxon>Elysia</taxon>
    </lineage>
</organism>
<dbReference type="Pfam" id="PF01728">
    <property type="entry name" value="FtsJ"/>
    <property type="match status" value="1"/>
</dbReference>
<evidence type="ECO:0000313" key="11">
    <source>
        <dbReference type="Proteomes" id="UP001283361"/>
    </source>
</evidence>
<sequence length="593" mass="66362">MLSAASPPVLSTFVKLRLLIYSRLTSHACTRKTVHGRVWLRYTDRVIERSTKWMMASLKLKSREGRKRNLDQEEESYEESATENRRNEAKSSASGELGRDSDSTKTRNGCSCDWGIVKPRLQQTINIDHIDEDYFRCYADIRIHEQMLSDKVRTLAYRHALLQNKCNLKGATVLDVGAGTGILSQFAVQAGASKVFAVEPTRIAHFAKQICSENGNAESISVIQSKIEDTSIPIEVDAIVSEWMGYSLLYESMLQSVLWARDHYLKPSGEMYPCKASLFLAPINDEAIHERLNSWKQMKDLYGVSMASLEPLTKQALTARADSLHLDMESVLANACCLCHFDLKTMTVHDAQQVQENFKFTCYGSSLMHGFATWFTVTFPGGVIIDTSPYALPTHWGQTMMYLEEPISVQQDTEIDGSYRMQTSEENPRFWDIVVEFQVNREDIAAGGDVTYSRDVSAGGRVACTVWGGEGPSGGELAIGLESTELVTTLDMSTFERSGGKMSLCERLSEPNLRSFCELGANMAIYQNCWFLQFSSRPVYPFSHPAPLCASHMMCIKTLYQSATSTHSAWASSLNPLTDARHCSNSPRGFLKL</sequence>
<dbReference type="InterPro" id="IPR029063">
    <property type="entry name" value="SAM-dependent_MTases_sf"/>
</dbReference>
<evidence type="ECO:0000259" key="8">
    <source>
        <dbReference type="Pfam" id="PF01728"/>
    </source>
</evidence>
<dbReference type="SUPFAM" id="SSF53335">
    <property type="entry name" value="S-adenosyl-L-methionine-dependent methyltransferases"/>
    <property type="match status" value="1"/>
</dbReference>
<dbReference type="GO" id="GO:0032259">
    <property type="term" value="P:methylation"/>
    <property type="evidence" value="ECO:0007669"/>
    <property type="project" value="UniProtKB-KW"/>
</dbReference>
<keyword evidence="11" id="KW-1185">Reference proteome</keyword>
<accession>A0AAE0YGI3</accession>
<protein>
    <recommendedName>
        <fullName evidence="4">Protein arginine N-methyltransferase 6</fullName>
    </recommendedName>
    <alternativeName>
        <fullName evidence="5">Histone-arginine N-methyltransferase PRMT6</fullName>
    </alternativeName>
</protein>
<dbReference type="EMBL" id="JAWDGP010006253">
    <property type="protein sequence ID" value="KAK3744599.1"/>
    <property type="molecule type" value="Genomic_DNA"/>
</dbReference>
<dbReference type="FunFam" id="3.40.50.150:FF:000016">
    <property type="entry name" value="Protein arginine N-methyltransferase 6"/>
    <property type="match status" value="1"/>
</dbReference>
<evidence type="ECO:0000313" key="10">
    <source>
        <dbReference type="EMBL" id="KAK3744599.1"/>
    </source>
</evidence>
<reference evidence="10" key="1">
    <citation type="journal article" date="2023" name="G3 (Bethesda)">
        <title>A reference genome for the long-term kleptoplast-retaining sea slug Elysia crispata morphotype clarki.</title>
        <authorList>
            <person name="Eastman K.E."/>
            <person name="Pendleton A.L."/>
            <person name="Shaikh M.A."/>
            <person name="Suttiyut T."/>
            <person name="Ogas R."/>
            <person name="Tomko P."/>
            <person name="Gavelis G."/>
            <person name="Widhalm J.R."/>
            <person name="Wisecaver J.H."/>
        </authorList>
    </citation>
    <scope>NUCLEOTIDE SEQUENCE</scope>
    <source>
        <strain evidence="10">ECLA1</strain>
    </source>
</reference>
<feature type="domain" description="Protein arginine N-methyltransferase" evidence="9">
    <location>
        <begin position="275"/>
        <end position="440"/>
    </location>
</feature>
<dbReference type="InterPro" id="IPR002877">
    <property type="entry name" value="RNA_MeTrfase_FtsJ_dom"/>
</dbReference>
<feature type="region of interest" description="Disordered" evidence="7">
    <location>
        <begin position="64"/>
        <end position="108"/>
    </location>
</feature>
<keyword evidence="3 6" id="KW-0949">S-adenosyl-L-methionine</keyword>
<feature type="compositionally biased region" description="Acidic residues" evidence="7">
    <location>
        <begin position="72"/>
        <end position="81"/>
    </location>
</feature>
<evidence type="ECO:0000256" key="7">
    <source>
        <dbReference type="SAM" id="MobiDB-lite"/>
    </source>
</evidence>
<evidence type="ECO:0000256" key="4">
    <source>
        <dbReference type="ARBA" id="ARBA00040406"/>
    </source>
</evidence>